<evidence type="ECO:0008006" key="3">
    <source>
        <dbReference type="Google" id="ProtNLM"/>
    </source>
</evidence>
<evidence type="ECO:0000313" key="2">
    <source>
        <dbReference type="Proteomes" id="UP000501237"/>
    </source>
</evidence>
<evidence type="ECO:0000313" key="1">
    <source>
        <dbReference type="EMBL" id="BCA30988.1"/>
    </source>
</evidence>
<dbReference type="EMBL" id="AP022642">
    <property type="protein sequence ID" value="BCA30988.1"/>
    <property type="molecule type" value="Genomic_DNA"/>
</dbReference>
<accession>A0A679GRJ1</accession>
<gene>
    <name evidence="1" type="ORF">PtoMrB4_49650</name>
</gene>
<proteinExistence type="predicted"/>
<organism evidence="1 2">
    <name type="scientific">Metapseudomonas otitidis</name>
    <dbReference type="NCBI Taxonomy" id="319939"/>
    <lineage>
        <taxon>Bacteria</taxon>
        <taxon>Pseudomonadati</taxon>
        <taxon>Pseudomonadota</taxon>
        <taxon>Gammaproteobacteria</taxon>
        <taxon>Pseudomonadales</taxon>
        <taxon>Pseudomonadaceae</taxon>
        <taxon>Metapseudomonas</taxon>
    </lineage>
</organism>
<name>A0A679GRJ1_9GAMM</name>
<dbReference type="Proteomes" id="UP000501237">
    <property type="component" value="Chromosome"/>
</dbReference>
<reference evidence="1 2" key="1">
    <citation type="journal article" date="2020" name="Microbiol. Resour. Announc.">
        <title>Complete genome sequence of Pseudomonas otitidis strain MrB4, isolated from Lake Biwa in Japan.</title>
        <authorList>
            <person name="Miyazaki K."/>
            <person name="Hase E."/>
            <person name="Maruya T."/>
        </authorList>
    </citation>
    <scope>NUCLEOTIDE SEQUENCE [LARGE SCALE GENOMIC DNA]</scope>
    <source>
        <strain evidence="1 2">MrB4</strain>
    </source>
</reference>
<dbReference type="GeneID" id="57400195"/>
<dbReference type="KEGG" id="poj:PtoMrB4_49650"/>
<protein>
    <recommendedName>
        <fullName evidence="3">Pathogenicity locus</fullName>
    </recommendedName>
</protein>
<dbReference type="AlphaFoldDB" id="A0A679GRJ1"/>
<sequence>MSESQGFTPETRAQLVALKGVGPTVVNRLEQIGFRDLAQLARCEAADLTLQIARMMGSTCWHNSPQARAAIQAIIDFARTQSPAD</sequence>
<dbReference type="Gene3D" id="1.10.150.20">
    <property type="entry name" value="5' to 3' exonuclease, C-terminal subdomain"/>
    <property type="match status" value="1"/>
</dbReference>
<dbReference type="RefSeq" id="WP_172434747.1">
    <property type="nucleotide sequence ID" value="NZ_AP022642.1"/>
</dbReference>